<proteinExistence type="predicted"/>
<accession>X0VCM7</accession>
<feature type="transmembrane region" description="Helical" evidence="1">
    <location>
        <begin position="7"/>
        <end position="24"/>
    </location>
</feature>
<feature type="non-terminal residue" evidence="2">
    <location>
        <position position="150"/>
    </location>
</feature>
<reference evidence="2" key="1">
    <citation type="journal article" date="2014" name="Front. Microbiol.">
        <title>High frequency of phylogenetically diverse reductive dehalogenase-homologous genes in deep subseafloor sedimentary metagenomes.</title>
        <authorList>
            <person name="Kawai M."/>
            <person name="Futagami T."/>
            <person name="Toyoda A."/>
            <person name="Takaki Y."/>
            <person name="Nishi S."/>
            <person name="Hori S."/>
            <person name="Arai W."/>
            <person name="Tsubouchi T."/>
            <person name="Morono Y."/>
            <person name="Uchiyama I."/>
            <person name="Ito T."/>
            <person name="Fujiyama A."/>
            <person name="Inagaki F."/>
            <person name="Takami H."/>
        </authorList>
    </citation>
    <scope>NUCLEOTIDE SEQUENCE</scope>
    <source>
        <strain evidence="2">Expedition CK06-06</strain>
    </source>
</reference>
<gene>
    <name evidence="2" type="ORF">S01H1_54249</name>
</gene>
<feature type="transmembrane region" description="Helical" evidence="1">
    <location>
        <begin position="36"/>
        <end position="54"/>
    </location>
</feature>
<evidence type="ECO:0000256" key="1">
    <source>
        <dbReference type="SAM" id="Phobius"/>
    </source>
</evidence>
<evidence type="ECO:0000313" key="2">
    <source>
        <dbReference type="EMBL" id="GAG15894.1"/>
    </source>
</evidence>
<comment type="caution">
    <text evidence="2">The sequence shown here is derived from an EMBL/GenBank/DDBJ whole genome shotgun (WGS) entry which is preliminary data.</text>
</comment>
<protein>
    <submittedName>
        <fullName evidence="2">Uncharacterized protein</fullName>
    </submittedName>
</protein>
<organism evidence="2">
    <name type="scientific">marine sediment metagenome</name>
    <dbReference type="NCBI Taxonomy" id="412755"/>
    <lineage>
        <taxon>unclassified sequences</taxon>
        <taxon>metagenomes</taxon>
        <taxon>ecological metagenomes</taxon>
    </lineage>
</organism>
<keyword evidence="1" id="KW-1133">Transmembrane helix</keyword>
<dbReference type="AlphaFoldDB" id="X0VCM7"/>
<keyword evidence="1" id="KW-0472">Membrane</keyword>
<dbReference type="EMBL" id="BARS01035186">
    <property type="protein sequence ID" value="GAG15894.1"/>
    <property type="molecule type" value="Genomic_DNA"/>
</dbReference>
<name>X0VCM7_9ZZZZ</name>
<sequence>MDVTTEILIKGGLSLLAVVVVALRHLRPGKLEPEKAGQLLMLMAVVAVAAYPNFGRFHGRSGIHHWEQFHYLLGSKYFPELRYDGLYVASLAAERELNLGLRSQSHIRDLRTNEVVPARGLTDHRREVKGRFSPERWKAFVDDTRYFVTG</sequence>
<keyword evidence="1" id="KW-0812">Transmembrane</keyword>